<name>A0A1V3KXB6_9PAST</name>
<dbReference type="InterPro" id="IPR010488">
    <property type="entry name" value="Zeta_toxin_domain"/>
</dbReference>
<evidence type="ECO:0000259" key="3">
    <source>
        <dbReference type="Pfam" id="PF06414"/>
    </source>
</evidence>
<accession>A0A1V3KXB6</accession>
<dbReference type="AlphaFoldDB" id="A0A1V3KXB6"/>
<reference evidence="4 5" key="1">
    <citation type="submission" date="2016-10" db="EMBL/GenBank/DDBJ databases">
        <title>Rodentibacter gen. nov. and new species.</title>
        <authorList>
            <person name="Christensen H."/>
        </authorList>
    </citation>
    <scope>NUCLEOTIDE SEQUENCE [LARGE SCALE GENOMIC DNA]</scope>
    <source>
        <strain evidence="4 5">Ac81</strain>
    </source>
</reference>
<dbReference type="CDD" id="cd02019">
    <property type="entry name" value="NK"/>
    <property type="match status" value="1"/>
</dbReference>
<dbReference type="PANTHER" id="PTHR31153:SF1">
    <property type="entry name" value="CALMODULIN CALCIUM-DEPENDENT NAD KINASE"/>
    <property type="match status" value="1"/>
</dbReference>
<organism evidence="4 5">
    <name type="scientific">Rodentibacter ratti</name>
    <dbReference type="NCBI Taxonomy" id="1906745"/>
    <lineage>
        <taxon>Bacteria</taxon>
        <taxon>Pseudomonadati</taxon>
        <taxon>Pseudomonadota</taxon>
        <taxon>Gammaproteobacteria</taxon>
        <taxon>Pasteurellales</taxon>
        <taxon>Pasteurellaceae</taxon>
        <taxon>Rodentibacter</taxon>
    </lineage>
</organism>
<dbReference type="Gene3D" id="3.40.50.300">
    <property type="entry name" value="P-loop containing nucleotide triphosphate hydrolases"/>
    <property type="match status" value="1"/>
</dbReference>
<dbReference type="GO" id="GO:0016301">
    <property type="term" value="F:kinase activity"/>
    <property type="evidence" value="ECO:0007669"/>
    <property type="project" value="InterPro"/>
</dbReference>
<feature type="domain" description="Zeta toxin" evidence="3">
    <location>
        <begin position="27"/>
        <end position="202"/>
    </location>
</feature>
<keyword evidence="1" id="KW-0547">Nucleotide-binding</keyword>
<evidence type="ECO:0000256" key="1">
    <source>
        <dbReference type="ARBA" id="ARBA00022741"/>
    </source>
</evidence>
<keyword evidence="5" id="KW-1185">Reference proteome</keyword>
<proteinExistence type="predicted"/>
<evidence type="ECO:0000256" key="2">
    <source>
        <dbReference type="ARBA" id="ARBA00022840"/>
    </source>
</evidence>
<gene>
    <name evidence="4" type="ORF">BKG92_06915</name>
</gene>
<dbReference type="InterPro" id="IPR044802">
    <property type="entry name" value="NADKc-like"/>
</dbReference>
<keyword evidence="2" id="KW-0067">ATP-binding</keyword>
<dbReference type="PANTHER" id="PTHR31153">
    <property type="entry name" value="CALMODULIN CALCIUM-DEPENDENT NAD KINASE"/>
    <property type="match status" value="1"/>
</dbReference>
<dbReference type="RefSeq" id="WP_077496779.1">
    <property type="nucleotide sequence ID" value="NZ_MLAG01000031.1"/>
</dbReference>
<dbReference type="SUPFAM" id="SSF52540">
    <property type="entry name" value="P-loop containing nucleoside triphosphate hydrolases"/>
    <property type="match status" value="1"/>
</dbReference>
<protein>
    <recommendedName>
        <fullName evidence="3">Zeta toxin domain-containing protein</fullName>
    </recommendedName>
</protein>
<dbReference type="EMBL" id="MLAG01000031">
    <property type="protein sequence ID" value="OOF82327.1"/>
    <property type="molecule type" value="Genomic_DNA"/>
</dbReference>
<sequence length="234" mass="26721">MQDVISTLDDCSEEQAQIIASIIDKYIKETTQPLQSRNVAIFIGGGSGAGKSTIRKIIQQQYAGFLIIDPDEIKTLIPSYEKLQAEYGYDASAMVHEQSSEIAKKLLILAQKELYSFMYDATLKNVHKFELIFKELKLLGYNISLVIVDCDIELAIKRVKARETQENRSVPENIVIQSHKMIPVSFRVLNKHCSEWVIYNTDQEQPKQIAVKHNNSVNIIDTELYTRFMSKSED</sequence>
<dbReference type="InterPro" id="IPR027417">
    <property type="entry name" value="P-loop_NTPase"/>
</dbReference>
<dbReference type="Pfam" id="PF06414">
    <property type="entry name" value="Zeta_toxin"/>
    <property type="match status" value="1"/>
</dbReference>
<dbReference type="Proteomes" id="UP000188573">
    <property type="component" value="Unassembled WGS sequence"/>
</dbReference>
<dbReference type="GO" id="GO:0005524">
    <property type="term" value="F:ATP binding"/>
    <property type="evidence" value="ECO:0007669"/>
    <property type="project" value="UniProtKB-KW"/>
</dbReference>
<comment type="caution">
    <text evidence="4">The sequence shown here is derived from an EMBL/GenBank/DDBJ whole genome shotgun (WGS) entry which is preliminary data.</text>
</comment>
<evidence type="ECO:0000313" key="4">
    <source>
        <dbReference type="EMBL" id="OOF82327.1"/>
    </source>
</evidence>
<evidence type="ECO:0000313" key="5">
    <source>
        <dbReference type="Proteomes" id="UP000188573"/>
    </source>
</evidence>